<evidence type="ECO:0000313" key="3">
    <source>
        <dbReference type="Proteomes" id="UP001549145"/>
    </source>
</evidence>
<gene>
    <name evidence="2" type="ORF">ABID43_004976</name>
</gene>
<name>A0ABV2LC21_9HYPH</name>
<feature type="compositionally biased region" description="Polar residues" evidence="1">
    <location>
        <begin position="1"/>
        <end position="16"/>
    </location>
</feature>
<keyword evidence="3" id="KW-1185">Reference proteome</keyword>
<dbReference type="Proteomes" id="UP001549145">
    <property type="component" value="Unassembled WGS sequence"/>
</dbReference>
<proteinExistence type="predicted"/>
<evidence type="ECO:0000256" key="1">
    <source>
        <dbReference type="SAM" id="MobiDB-lite"/>
    </source>
</evidence>
<accession>A0ABV2LC21</accession>
<evidence type="ECO:0000313" key="2">
    <source>
        <dbReference type="EMBL" id="MET3695408.1"/>
    </source>
</evidence>
<dbReference type="RefSeq" id="WP_238279369.1">
    <property type="nucleotide sequence ID" value="NZ_BPQL01000055.1"/>
</dbReference>
<organism evidence="2 3">
    <name type="scientific">Methylobacterium goesingense</name>
    <dbReference type="NCBI Taxonomy" id="243690"/>
    <lineage>
        <taxon>Bacteria</taxon>
        <taxon>Pseudomonadati</taxon>
        <taxon>Pseudomonadota</taxon>
        <taxon>Alphaproteobacteria</taxon>
        <taxon>Hyphomicrobiales</taxon>
        <taxon>Methylobacteriaceae</taxon>
        <taxon>Methylobacterium</taxon>
    </lineage>
</organism>
<sequence length="65" mass="7323">MHLTYTPQRSVGQSKSVIPMPSHDGPQPEELRARRLQTRFAYSPEVASQIAALAYGVSEKLERRV</sequence>
<dbReference type="EMBL" id="JBEPMM010000027">
    <property type="protein sequence ID" value="MET3695408.1"/>
    <property type="molecule type" value="Genomic_DNA"/>
</dbReference>
<comment type="caution">
    <text evidence="2">The sequence shown here is derived from an EMBL/GenBank/DDBJ whole genome shotgun (WGS) entry which is preliminary data.</text>
</comment>
<protein>
    <submittedName>
        <fullName evidence="2">Uncharacterized protein</fullName>
    </submittedName>
</protein>
<feature type="region of interest" description="Disordered" evidence="1">
    <location>
        <begin position="1"/>
        <end position="31"/>
    </location>
</feature>
<reference evidence="2 3" key="1">
    <citation type="submission" date="2024-06" db="EMBL/GenBank/DDBJ databases">
        <title>Genomic Encyclopedia of Type Strains, Phase IV (KMG-IV): sequencing the most valuable type-strain genomes for metagenomic binning, comparative biology and taxonomic classification.</title>
        <authorList>
            <person name="Goeker M."/>
        </authorList>
    </citation>
    <scope>NUCLEOTIDE SEQUENCE [LARGE SCALE GENOMIC DNA]</scope>
    <source>
        <strain evidence="2 3">DSM 21331</strain>
    </source>
</reference>